<protein>
    <submittedName>
        <fullName evidence="1">Uncharacterized protein</fullName>
    </submittedName>
</protein>
<organism evidence="1">
    <name type="scientific">marine sediment metagenome</name>
    <dbReference type="NCBI Taxonomy" id="412755"/>
    <lineage>
        <taxon>unclassified sequences</taxon>
        <taxon>metagenomes</taxon>
        <taxon>ecological metagenomes</taxon>
    </lineage>
</organism>
<name>A0A0F9PDR9_9ZZZZ</name>
<dbReference type="AlphaFoldDB" id="A0A0F9PDR9"/>
<dbReference type="EMBL" id="LAZR01002445">
    <property type="protein sequence ID" value="KKN29955.1"/>
    <property type="molecule type" value="Genomic_DNA"/>
</dbReference>
<gene>
    <name evidence="1" type="ORF">LCGC14_0838740</name>
</gene>
<evidence type="ECO:0000313" key="1">
    <source>
        <dbReference type="EMBL" id="KKN29955.1"/>
    </source>
</evidence>
<sequence length="53" mass="7124">MTRRERYKLRQPDWRGRIQRRFRWFKFQFEWGRYCYIVHPVEGGHDYVWWEWE</sequence>
<reference evidence="1" key="1">
    <citation type="journal article" date="2015" name="Nature">
        <title>Complex archaea that bridge the gap between prokaryotes and eukaryotes.</title>
        <authorList>
            <person name="Spang A."/>
            <person name="Saw J.H."/>
            <person name="Jorgensen S.L."/>
            <person name="Zaremba-Niedzwiedzka K."/>
            <person name="Martijn J."/>
            <person name="Lind A.E."/>
            <person name="van Eijk R."/>
            <person name="Schleper C."/>
            <person name="Guy L."/>
            <person name="Ettema T.J."/>
        </authorList>
    </citation>
    <scope>NUCLEOTIDE SEQUENCE</scope>
</reference>
<proteinExistence type="predicted"/>
<comment type="caution">
    <text evidence="1">The sequence shown here is derived from an EMBL/GenBank/DDBJ whole genome shotgun (WGS) entry which is preliminary data.</text>
</comment>
<accession>A0A0F9PDR9</accession>